<accession>A0A484FGY1</accession>
<evidence type="ECO:0000313" key="2">
    <source>
        <dbReference type="Proteomes" id="UP000014480"/>
    </source>
</evidence>
<evidence type="ECO:0000313" key="1">
    <source>
        <dbReference type="EMBL" id="TDZ16815.1"/>
    </source>
</evidence>
<gene>
    <name evidence="1" type="ORF">Cob_v010237</name>
</gene>
<keyword evidence="2" id="KW-1185">Reference proteome</keyword>
<dbReference type="Proteomes" id="UP000014480">
    <property type="component" value="Unassembled WGS sequence"/>
</dbReference>
<organism evidence="1 2">
    <name type="scientific">Colletotrichum orbiculare (strain 104-T / ATCC 96160 / CBS 514.97 / LARS 414 / MAFF 240422)</name>
    <name type="common">Cucumber anthracnose fungus</name>
    <name type="synonym">Colletotrichum lagenarium</name>
    <dbReference type="NCBI Taxonomy" id="1213857"/>
    <lineage>
        <taxon>Eukaryota</taxon>
        <taxon>Fungi</taxon>
        <taxon>Dikarya</taxon>
        <taxon>Ascomycota</taxon>
        <taxon>Pezizomycotina</taxon>
        <taxon>Sordariomycetes</taxon>
        <taxon>Hypocreomycetidae</taxon>
        <taxon>Glomerellales</taxon>
        <taxon>Glomerellaceae</taxon>
        <taxon>Colletotrichum</taxon>
        <taxon>Colletotrichum orbiculare species complex</taxon>
    </lineage>
</organism>
<sequence>MELMKRSTYTSPVYARHCQFSITGVGFIQRLSFFLRYEAVFAYGYRLLEFLRQVYLTAAISRARDPWNGAGYYGVFWLEWWVIPGSRYDRLAVSTPSEQQRGSSEVRTGVSWVA</sequence>
<comment type="caution">
    <text evidence="1">The sequence shown here is derived from an EMBL/GenBank/DDBJ whole genome shotgun (WGS) entry which is preliminary data.</text>
</comment>
<dbReference type="AlphaFoldDB" id="A0A484FGY1"/>
<reference evidence="2" key="1">
    <citation type="journal article" date="2013" name="New Phytol.">
        <title>Comparative genomic and transcriptomic analyses reveal the hemibiotrophic stage shift of Colletotrichum fungi.</title>
        <authorList>
            <person name="Gan P."/>
            <person name="Ikeda K."/>
            <person name="Irieda H."/>
            <person name="Narusaka M."/>
            <person name="O'Connell R.J."/>
            <person name="Narusaka Y."/>
            <person name="Takano Y."/>
            <person name="Kubo Y."/>
            <person name="Shirasu K."/>
        </authorList>
    </citation>
    <scope>NUCLEOTIDE SEQUENCE [LARGE SCALE GENOMIC DNA]</scope>
    <source>
        <strain evidence="2">104-T / ATCC 96160 / CBS 514.97 / LARS 414 / MAFF 240422</strain>
    </source>
</reference>
<protein>
    <submittedName>
        <fullName evidence="1">Uncharacterized protein</fullName>
    </submittedName>
</protein>
<dbReference type="EMBL" id="AMCV02000033">
    <property type="protein sequence ID" value="TDZ16815.1"/>
    <property type="molecule type" value="Genomic_DNA"/>
</dbReference>
<reference evidence="2" key="2">
    <citation type="journal article" date="2019" name="Mol. Plant Microbe Interact.">
        <title>Genome sequence resources for four phytopathogenic fungi from the Colletotrichum orbiculare species complex.</title>
        <authorList>
            <person name="Gan P."/>
            <person name="Tsushima A."/>
            <person name="Narusaka M."/>
            <person name="Narusaka Y."/>
            <person name="Takano Y."/>
            <person name="Kubo Y."/>
            <person name="Shirasu K."/>
        </authorList>
    </citation>
    <scope>GENOME REANNOTATION</scope>
    <source>
        <strain evidence="2">104-T / ATCC 96160 / CBS 514.97 / LARS 414 / MAFF 240422</strain>
    </source>
</reference>
<name>A0A484FGY1_COLOR</name>
<proteinExistence type="predicted"/>